<dbReference type="EMBL" id="JAMYWD010000009">
    <property type="protein sequence ID" value="KAJ4959809.1"/>
    <property type="molecule type" value="Genomic_DNA"/>
</dbReference>
<keyword evidence="3" id="KW-1185">Reference proteome</keyword>
<proteinExistence type="predicted"/>
<gene>
    <name evidence="2" type="ORF">NE237_019719</name>
</gene>
<feature type="compositionally biased region" description="Low complexity" evidence="1">
    <location>
        <begin position="112"/>
        <end position="123"/>
    </location>
</feature>
<feature type="region of interest" description="Disordered" evidence="1">
    <location>
        <begin position="61"/>
        <end position="88"/>
    </location>
</feature>
<evidence type="ECO:0000313" key="2">
    <source>
        <dbReference type="EMBL" id="KAJ4959809.1"/>
    </source>
</evidence>
<name>A0A9Q0K0Z5_9MAGN</name>
<evidence type="ECO:0000256" key="1">
    <source>
        <dbReference type="SAM" id="MobiDB-lite"/>
    </source>
</evidence>
<dbReference type="Proteomes" id="UP001141806">
    <property type="component" value="Unassembled WGS sequence"/>
</dbReference>
<dbReference type="AlphaFoldDB" id="A0A9Q0K0Z5"/>
<reference evidence="2" key="1">
    <citation type="journal article" date="2023" name="Plant J.">
        <title>The genome of the king protea, Protea cynaroides.</title>
        <authorList>
            <person name="Chang J."/>
            <person name="Duong T.A."/>
            <person name="Schoeman C."/>
            <person name="Ma X."/>
            <person name="Roodt D."/>
            <person name="Barker N."/>
            <person name="Li Z."/>
            <person name="Van de Peer Y."/>
            <person name="Mizrachi E."/>
        </authorList>
    </citation>
    <scope>NUCLEOTIDE SEQUENCE</scope>
    <source>
        <tissue evidence="2">Young leaves</tissue>
    </source>
</reference>
<feature type="compositionally biased region" description="Polar residues" evidence="1">
    <location>
        <begin position="69"/>
        <end position="87"/>
    </location>
</feature>
<organism evidence="2 3">
    <name type="scientific">Protea cynaroides</name>
    <dbReference type="NCBI Taxonomy" id="273540"/>
    <lineage>
        <taxon>Eukaryota</taxon>
        <taxon>Viridiplantae</taxon>
        <taxon>Streptophyta</taxon>
        <taxon>Embryophyta</taxon>
        <taxon>Tracheophyta</taxon>
        <taxon>Spermatophyta</taxon>
        <taxon>Magnoliopsida</taxon>
        <taxon>Proteales</taxon>
        <taxon>Proteaceae</taxon>
        <taxon>Protea</taxon>
    </lineage>
</organism>
<feature type="region of interest" description="Disordered" evidence="1">
    <location>
        <begin position="1"/>
        <end position="25"/>
    </location>
</feature>
<evidence type="ECO:0000313" key="3">
    <source>
        <dbReference type="Proteomes" id="UP001141806"/>
    </source>
</evidence>
<comment type="caution">
    <text evidence="2">The sequence shown here is derived from an EMBL/GenBank/DDBJ whole genome shotgun (WGS) entry which is preliminary data.</text>
</comment>
<protein>
    <submittedName>
        <fullName evidence="2">Uncharacterized protein</fullName>
    </submittedName>
</protein>
<feature type="region of interest" description="Disordered" evidence="1">
    <location>
        <begin position="103"/>
        <end position="123"/>
    </location>
</feature>
<sequence length="123" mass="13523">MPITQSIPTAPAPDVNGRLLPEDSMPTARGYKFRRLPLILGAISDFPAVSFPPEMKWAMQKRSRRSRAIQVQNQTNPQNPSLFGSSGDSKDTLLDGFFFNMMSKGEKANNGSSSSSSSSKDRR</sequence>
<accession>A0A9Q0K0Z5</accession>